<dbReference type="PROSITE" id="PS50021">
    <property type="entry name" value="CH"/>
    <property type="match status" value="1"/>
</dbReference>
<feature type="compositionally biased region" description="Polar residues" evidence="1">
    <location>
        <begin position="223"/>
        <end position="237"/>
    </location>
</feature>
<reference evidence="3" key="1">
    <citation type="submission" date="2022-10" db="EMBL/GenBank/DDBJ databases">
        <title>Novel sulphate-reducing endosymbionts in the free-living metamonad Anaeramoeba.</title>
        <authorList>
            <person name="Jerlstrom-Hultqvist J."/>
            <person name="Cepicka I."/>
            <person name="Gallot-Lavallee L."/>
            <person name="Salas-Leiva D."/>
            <person name="Curtis B.A."/>
            <person name="Zahonova K."/>
            <person name="Pipaliya S."/>
            <person name="Dacks J."/>
            <person name="Roger A.J."/>
        </authorList>
    </citation>
    <scope>NUCLEOTIDE SEQUENCE</scope>
    <source>
        <strain evidence="3">BMAN</strain>
    </source>
</reference>
<dbReference type="SUPFAM" id="SSF47576">
    <property type="entry name" value="Calponin-homology domain, CH-domain"/>
    <property type="match status" value="1"/>
</dbReference>
<dbReference type="SMART" id="SM00033">
    <property type="entry name" value="CH"/>
    <property type="match status" value="1"/>
</dbReference>
<comment type="caution">
    <text evidence="3">The sequence shown here is derived from an EMBL/GenBank/DDBJ whole genome shotgun (WGS) entry which is preliminary data.</text>
</comment>
<dbReference type="AlphaFoldDB" id="A0A9Q0LSX4"/>
<protein>
    <submittedName>
        <fullName evidence="3">Alpha-actinin-2</fullName>
    </submittedName>
</protein>
<gene>
    <name evidence="3" type="ORF">M0811_00186</name>
</gene>
<dbReference type="Gene3D" id="1.10.418.10">
    <property type="entry name" value="Calponin-like domain"/>
    <property type="match status" value="1"/>
</dbReference>
<feature type="compositionally biased region" description="Basic and acidic residues" evidence="1">
    <location>
        <begin position="202"/>
        <end position="222"/>
    </location>
</feature>
<proteinExistence type="predicted"/>
<accession>A0A9Q0LSX4</accession>
<name>A0A9Q0LSX4_ANAIG</name>
<evidence type="ECO:0000256" key="1">
    <source>
        <dbReference type="SAM" id="MobiDB-lite"/>
    </source>
</evidence>
<organism evidence="3 4">
    <name type="scientific">Anaeramoeba ignava</name>
    <name type="common">Anaerobic marine amoeba</name>
    <dbReference type="NCBI Taxonomy" id="1746090"/>
    <lineage>
        <taxon>Eukaryota</taxon>
        <taxon>Metamonada</taxon>
        <taxon>Anaeramoebidae</taxon>
        <taxon>Anaeramoeba</taxon>
    </lineage>
</organism>
<feature type="compositionally biased region" description="Low complexity" evidence="1">
    <location>
        <begin position="247"/>
        <end position="258"/>
    </location>
</feature>
<dbReference type="EMBL" id="JAPDFW010000059">
    <property type="protein sequence ID" value="KAJ5076868.1"/>
    <property type="molecule type" value="Genomic_DNA"/>
</dbReference>
<keyword evidence="4" id="KW-1185">Reference proteome</keyword>
<evidence type="ECO:0000313" key="4">
    <source>
        <dbReference type="Proteomes" id="UP001149090"/>
    </source>
</evidence>
<feature type="domain" description="Calponin-homology (CH)" evidence="2">
    <location>
        <begin position="1"/>
        <end position="104"/>
    </location>
</feature>
<dbReference type="OrthoDB" id="10017054at2759"/>
<dbReference type="InterPro" id="IPR036872">
    <property type="entry name" value="CH_dom_sf"/>
</dbReference>
<dbReference type="Pfam" id="PF00307">
    <property type="entry name" value="CH"/>
    <property type="match status" value="1"/>
</dbReference>
<evidence type="ECO:0000313" key="3">
    <source>
        <dbReference type="EMBL" id="KAJ5076868.1"/>
    </source>
</evidence>
<feature type="region of interest" description="Disordered" evidence="1">
    <location>
        <begin position="123"/>
        <end position="144"/>
    </location>
</feature>
<dbReference type="InterPro" id="IPR001715">
    <property type="entry name" value="CH_dom"/>
</dbReference>
<evidence type="ECO:0000259" key="2">
    <source>
        <dbReference type="PROSITE" id="PS50021"/>
    </source>
</evidence>
<dbReference type="Proteomes" id="UP001149090">
    <property type="component" value="Unassembled WGS sequence"/>
</dbReference>
<feature type="region of interest" description="Disordered" evidence="1">
    <location>
        <begin position="185"/>
        <end position="258"/>
    </location>
</feature>
<sequence length="258" mass="30448">MLNEQTFLNWANPFLSKRDIQITNVKEGFSEGVNLPILIEEVFNVKLRYKPSPKHRFMKIANISIAFEYLKQIGLKNLCDPADFVDEKVETILGTLFNIMKSKNRQYLSPKKLNRMSTYLFPNTEPLNKQKNETKLKRSQTLSVSSKVMRPKFDRFEELNLNYQKQKAKKQINFNKKDEKKNLKSKEIDLTSKNESIQNSKQIEKKDEKIEKKNIPKSESVSKRVNFQENNQNQNSKQIEKKDENIENQNQNQKIKTN</sequence>